<comment type="caution">
    <text evidence="2">The sequence shown here is derived from an EMBL/GenBank/DDBJ whole genome shotgun (WGS) entry which is preliminary data.</text>
</comment>
<accession>A0A5M6DCG3</accession>
<gene>
    <name evidence="2" type="ORF">F0145_13500</name>
</gene>
<organism evidence="2 3">
    <name type="scientific">Adhaeribacter rhizoryzae</name>
    <dbReference type="NCBI Taxonomy" id="2607907"/>
    <lineage>
        <taxon>Bacteria</taxon>
        <taxon>Pseudomonadati</taxon>
        <taxon>Bacteroidota</taxon>
        <taxon>Cytophagia</taxon>
        <taxon>Cytophagales</taxon>
        <taxon>Hymenobacteraceae</taxon>
        <taxon>Adhaeribacter</taxon>
    </lineage>
</organism>
<sequence length="252" mass="28686">MKYRLLLMIFFCLPLFTMAQVGSDSDPRTHFVGLQNGQKVYAKRVQLKNPFLKDSYFLLDDTLRYPMGSVKYYQNDNGFFLRISDPYDRDDFAKRTISGRISKYYVSKTFYNNMYSPYGRYGGYGYGGFGGYGYGMPSSRNIYFFTKDDGPLQSYNFENIREALADNPGSVALLNQYRKGKYVETGLSIAGAAILLYGMSQTFKSYQNGQSGSVAPTVYVGAAVISIPWISGLFKKDKITQAVELYNYERKD</sequence>
<dbReference type="AlphaFoldDB" id="A0A5M6DCG3"/>
<feature type="chain" id="PRO_5024305332" evidence="1">
    <location>
        <begin position="20"/>
        <end position="252"/>
    </location>
</feature>
<keyword evidence="3" id="KW-1185">Reference proteome</keyword>
<evidence type="ECO:0000313" key="3">
    <source>
        <dbReference type="Proteomes" id="UP000323426"/>
    </source>
</evidence>
<proteinExistence type="predicted"/>
<evidence type="ECO:0000313" key="2">
    <source>
        <dbReference type="EMBL" id="KAA5545063.1"/>
    </source>
</evidence>
<dbReference type="EMBL" id="VWSF01000009">
    <property type="protein sequence ID" value="KAA5545063.1"/>
    <property type="molecule type" value="Genomic_DNA"/>
</dbReference>
<reference evidence="2 3" key="1">
    <citation type="submission" date="2019-09" db="EMBL/GenBank/DDBJ databases">
        <title>Genome sequence and assembly of Adhaeribacter sp.</title>
        <authorList>
            <person name="Chhetri G."/>
        </authorList>
    </citation>
    <scope>NUCLEOTIDE SEQUENCE [LARGE SCALE GENOMIC DNA]</scope>
    <source>
        <strain evidence="2 3">DK36</strain>
    </source>
</reference>
<dbReference type="Proteomes" id="UP000323426">
    <property type="component" value="Unassembled WGS sequence"/>
</dbReference>
<feature type="signal peptide" evidence="1">
    <location>
        <begin position="1"/>
        <end position="19"/>
    </location>
</feature>
<dbReference type="RefSeq" id="WP_150088946.1">
    <property type="nucleotide sequence ID" value="NZ_VWSF01000009.1"/>
</dbReference>
<evidence type="ECO:0000256" key="1">
    <source>
        <dbReference type="SAM" id="SignalP"/>
    </source>
</evidence>
<protein>
    <submittedName>
        <fullName evidence="2">Uncharacterized protein</fullName>
    </submittedName>
</protein>
<name>A0A5M6DCG3_9BACT</name>
<keyword evidence="1" id="KW-0732">Signal</keyword>